<feature type="domain" description="Methyltransferase type 11" evidence="1">
    <location>
        <begin position="14"/>
        <end position="93"/>
    </location>
</feature>
<evidence type="ECO:0000313" key="2">
    <source>
        <dbReference type="EMBL" id="GAH96934.1"/>
    </source>
</evidence>
<dbReference type="GO" id="GO:0008757">
    <property type="term" value="F:S-adenosylmethionine-dependent methyltransferase activity"/>
    <property type="evidence" value="ECO:0007669"/>
    <property type="project" value="InterPro"/>
</dbReference>
<dbReference type="SUPFAM" id="SSF53335">
    <property type="entry name" value="S-adenosyl-L-methionine-dependent methyltransferases"/>
    <property type="match status" value="1"/>
</dbReference>
<dbReference type="Gene3D" id="3.40.50.150">
    <property type="entry name" value="Vaccinia Virus protein VP39"/>
    <property type="match status" value="1"/>
</dbReference>
<dbReference type="EMBL" id="BARU01045825">
    <property type="protein sequence ID" value="GAH96934.1"/>
    <property type="molecule type" value="Genomic_DNA"/>
</dbReference>
<name>X1L3B7_9ZZZZ</name>
<comment type="caution">
    <text evidence="2">The sequence shown here is derived from an EMBL/GenBank/DDBJ whole genome shotgun (WGS) entry which is preliminary data.</text>
</comment>
<feature type="non-terminal residue" evidence="2">
    <location>
        <position position="1"/>
    </location>
</feature>
<organism evidence="2">
    <name type="scientific">marine sediment metagenome</name>
    <dbReference type="NCBI Taxonomy" id="412755"/>
    <lineage>
        <taxon>unclassified sequences</taxon>
        <taxon>metagenomes</taxon>
        <taxon>ecological metagenomes</taxon>
    </lineage>
</organism>
<gene>
    <name evidence="2" type="ORF">S03H2_69376</name>
</gene>
<reference evidence="2" key="1">
    <citation type="journal article" date="2014" name="Front. Microbiol.">
        <title>High frequency of phylogenetically diverse reductive dehalogenase-homologous genes in deep subseafloor sedimentary metagenomes.</title>
        <authorList>
            <person name="Kawai M."/>
            <person name="Futagami T."/>
            <person name="Toyoda A."/>
            <person name="Takaki Y."/>
            <person name="Nishi S."/>
            <person name="Hori S."/>
            <person name="Arai W."/>
            <person name="Tsubouchi T."/>
            <person name="Morono Y."/>
            <person name="Uchiyama I."/>
            <person name="Ito T."/>
            <person name="Fujiyama A."/>
            <person name="Inagaki F."/>
            <person name="Takami H."/>
        </authorList>
    </citation>
    <scope>NUCLEOTIDE SEQUENCE</scope>
    <source>
        <strain evidence="2">Expedition CK06-06</strain>
    </source>
</reference>
<dbReference type="CDD" id="cd02440">
    <property type="entry name" value="AdoMet_MTases"/>
    <property type="match status" value="1"/>
</dbReference>
<accession>X1L3B7</accession>
<dbReference type="InterPro" id="IPR013216">
    <property type="entry name" value="Methyltransf_11"/>
</dbReference>
<protein>
    <recommendedName>
        <fullName evidence="1">Methyltransferase type 11 domain-containing protein</fullName>
    </recommendedName>
</protein>
<feature type="non-terminal residue" evidence="2">
    <location>
        <position position="142"/>
    </location>
</feature>
<evidence type="ECO:0000259" key="1">
    <source>
        <dbReference type="Pfam" id="PF08241"/>
    </source>
</evidence>
<dbReference type="Pfam" id="PF08241">
    <property type="entry name" value="Methyltransf_11"/>
    <property type="match status" value="1"/>
</dbReference>
<dbReference type="AlphaFoldDB" id="X1L3B7"/>
<dbReference type="PANTHER" id="PTHR43861">
    <property type="entry name" value="TRANS-ACONITATE 2-METHYLTRANSFERASE-RELATED"/>
    <property type="match status" value="1"/>
</dbReference>
<sequence length="142" mass="16435">GSVGLKGTDGEIIKDANLEVVGIEISESAINIAKNFNPKTQFFQGSVLDMSFNDEKYDAIYSCYVLHLFLKEDRILFLKNCFKQLRTNGYVFFVVFSDKESSFGKGPQIEKNTYESKPWRPVHYFTEFDLKEHFKDYSVIET</sequence>
<dbReference type="InterPro" id="IPR029063">
    <property type="entry name" value="SAM-dependent_MTases_sf"/>
</dbReference>
<proteinExistence type="predicted"/>